<dbReference type="EMBL" id="SEWF01000020">
    <property type="protein sequence ID" value="RYU94935.1"/>
    <property type="molecule type" value="Genomic_DNA"/>
</dbReference>
<dbReference type="Proteomes" id="UP000293162">
    <property type="component" value="Unassembled WGS sequence"/>
</dbReference>
<accession>A0A4Q5LZ34</accession>
<comment type="caution">
    <text evidence="1">The sequence shown here is derived from an EMBL/GenBank/DDBJ whole genome shotgun (WGS) entry which is preliminary data.</text>
</comment>
<dbReference type="AlphaFoldDB" id="A0A4Q5LZ34"/>
<dbReference type="InterPro" id="IPR021958">
    <property type="entry name" value="DUF3575"/>
</dbReference>
<gene>
    <name evidence="1" type="ORF">EWM59_14685</name>
</gene>
<evidence type="ECO:0000313" key="2">
    <source>
        <dbReference type="Proteomes" id="UP000293162"/>
    </source>
</evidence>
<dbReference type="RefSeq" id="WP_130021839.1">
    <property type="nucleotide sequence ID" value="NZ_SEWF01000020.1"/>
</dbReference>
<dbReference type="Pfam" id="PF12099">
    <property type="entry name" value="DUF3575"/>
    <property type="match status" value="1"/>
</dbReference>
<organism evidence="1 2">
    <name type="scientific">Emticicia agri</name>
    <dbReference type="NCBI Taxonomy" id="2492393"/>
    <lineage>
        <taxon>Bacteria</taxon>
        <taxon>Pseudomonadati</taxon>
        <taxon>Bacteroidota</taxon>
        <taxon>Cytophagia</taxon>
        <taxon>Cytophagales</taxon>
        <taxon>Leadbetterellaceae</taxon>
        <taxon>Emticicia</taxon>
    </lineage>
</organism>
<proteinExistence type="predicted"/>
<evidence type="ECO:0000313" key="1">
    <source>
        <dbReference type="EMBL" id="RYU94935.1"/>
    </source>
</evidence>
<protein>
    <submittedName>
        <fullName evidence="1">DUF3575 domain-containing protein</fullName>
    </submittedName>
</protein>
<sequence>MRKLPIITTLQFTILFILPFALLQSNITFAQEKPFILKTNLPNYFLFGGANIAFEKSITTTQSYLIDIGYGDYRYRDFDDERDKFYQITFQFRRYYTDKSLSGFFVSPYVRYRIKDIYQTYKEFLFVPISDGKDFMAHSINLGGSIGYQHFVFKKISLELNLGAGAGVNIFSTGRTYPSLIRVDGLAALSAGYKF</sequence>
<name>A0A4Q5LZ34_9BACT</name>
<reference evidence="1 2" key="1">
    <citation type="submission" date="2019-02" db="EMBL/GenBank/DDBJ databases">
        <title>Bacterial novel species Emticicia sp. 17J42-9 isolated from soil.</title>
        <authorList>
            <person name="Jung H.-Y."/>
        </authorList>
    </citation>
    <scope>NUCLEOTIDE SEQUENCE [LARGE SCALE GENOMIC DNA]</scope>
    <source>
        <strain evidence="1 2">17J42-9</strain>
    </source>
</reference>
<dbReference type="OrthoDB" id="849697at2"/>
<keyword evidence="2" id="KW-1185">Reference proteome</keyword>